<accession>I3D201</accession>
<reference evidence="1 2" key="1">
    <citation type="journal article" date="2012" name="J. Bacteriol.">
        <title>Genome sequence of "Candidatus Nitrosopumilus salaria" BD31, an ammonia-oxidizing archaeon from the San Francisco Bay estuary.</title>
        <authorList>
            <person name="Mosier A.C."/>
            <person name="Allen E.E."/>
            <person name="Kim M."/>
            <person name="Ferriera S."/>
            <person name="Francis C.A."/>
        </authorList>
    </citation>
    <scope>NUCLEOTIDE SEQUENCE [LARGE SCALE GENOMIC DNA]</scope>
    <source>
        <strain evidence="1 2">BD31</strain>
    </source>
</reference>
<dbReference type="SUPFAM" id="SSF47598">
    <property type="entry name" value="Ribbon-helix-helix"/>
    <property type="match status" value="1"/>
</dbReference>
<organism evidence="1 2">
    <name type="scientific">Candidatus Nitrosopumilus salarius BD31</name>
    <dbReference type="NCBI Taxonomy" id="859350"/>
    <lineage>
        <taxon>Archaea</taxon>
        <taxon>Nitrososphaerota</taxon>
        <taxon>Nitrososphaeria</taxon>
        <taxon>Nitrosopumilales</taxon>
        <taxon>Nitrosopumilaceae</taxon>
        <taxon>Nitrosopumilus</taxon>
    </lineage>
</organism>
<sequence length="47" mass="5302">MAKEKFSISMDDTLVKWIDNGIKKKKFANRSHALEYAVTALKDASNS</sequence>
<name>I3D201_9ARCH</name>
<dbReference type="CDD" id="cd22231">
    <property type="entry name" value="RHH_NikR_HicB-like"/>
    <property type="match status" value="1"/>
</dbReference>
<dbReference type="InterPro" id="IPR013321">
    <property type="entry name" value="Arc_rbn_hlx_hlx"/>
</dbReference>
<dbReference type="EMBL" id="AEXL02000098">
    <property type="protein sequence ID" value="EIJ65744.1"/>
    <property type="molecule type" value="Genomic_DNA"/>
</dbReference>
<evidence type="ECO:0008006" key="3">
    <source>
        <dbReference type="Google" id="ProtNLM"/>
    </source>
</evidence>
<proteinExistence type="predicted"/>
<dbReference type="RefSeq" id="WP_008299738.1">
    <property type="nucleotide sequence ID" value="NZ_AEXL02000098.1"/>
</dbReference>
<evidence type="ECO:0000313" key="1">
    <source>
        <dbReference type="EMBL" id="EIJ65744.1"/>
    </source>
</evidence>
<dbReference type="GO" id="GO:0006355">
    <property type="term" value="P:regulation of DNA-templated transcription"/>
    <property type="evidence" value="ECO:0007669"/>
    <property type="project" value="InterPro"/>
</dbReference>
<protein>
    <recommendedName>
        <fullName evidence="3">Ribbon-helix-helix protein CopG domain-containing protein</fullName>
    </recommendedName>
</protein>
<keyword evidence="2" id="KW-1185">Reference proteome</keyword>
<dbReference type="Gene3D" id="1.10.1220.10">
    <property type="entry name" value="Met repressor-like"/>
    <property type="match status" value="1"/>
</dbReference>
<dbReference type="Proteomes" id="UP000003423">
    <property type="component" value="Unassembled WGS sequence"/>
</dbReference>
<dbReference type="PATRIC" id="fig|859350.6.peg.1206"/>
<dbReference type="AlphaFoldDB" id="I3D201"/>
<dbReference type="InterPro" id="IPR010985">
    <property type="entry name" value="Ribbon_hlx_hlx"/>
</dbReference>
<dbReference type="OrthoDB" id="136015at2157"/>
<comment type="caution">
    <text evidence="1">The sequence shown here is derived from an EMBL/GenBank/DDBJ whole genome shotgun (WGS) entry which is preliminary data.</text>
</comment>
<gene>
    <name evidence="1" type="ORF">BD31_I0826</name>
</gene>
<evidence type="ECO:0000313" key="2">
    <source>
        <dbReference type="Proteomes" id="UP000003423"/>
    </source>
</evidence>